<dbReference type="InterPro" id="IPR000225">
    <property type="entry name" value="Armadillo"/>
</dbReference>
<dbReference type="eggNOG" id="KOG0166">
    <property type="taxonomic scope" value="Eukaryota"/>
</dbReference>
<dbReference type="InterPro" id="IPR011989">
    <property type="entry name" value="ARM-like"/>
</dbReference>
<comment type="similarity">
    <text evidence="1 5">Belongs to the importin alpha family.</text>
</comment>
<feature type="compositionally biased region" description="Basic and acidic residues" evidence="7">
    <location>
        <begin position="11"/>
        <end position="30"/>
    </location>
</feature>
<keyword evidence="3" id="KW-0677">Repeat</keyword>
<feature type="domain" description="IBB" evidence="8">
    <location>
        <begin position="1"/>
        <end position="55"/>
    </location>
</feature>
<dbReference type="SUPFAM" id="SSF48371">
    <property type="entry name" value="ARM repeat"/>
    <property type="match status" value="1"/>
</dbReference>
<keyword evidence="2 5" id="KW-0813">Transport</keyword>
<dbReference type="Pfam" id="PF00514">
    <property type="entry name" value="Arm"/>
    <property type="match status" value="5"/>
</dbReference>
<dbReference type="Pfam" id="PF16186">
    <property type="entry name" value="Arm_3"/>
    <property type="match status" value="1"/>
</dbReference>
<evidence type="ECO:0000313" key="10">
    <source>
        <dbReference type="Proteomes" id="UP000009168"/>
    </source>
</evidence>
<dbReference type="Gene3D" id="1.25.10.10">
    <property type="entry name" value="Leucine-rich Repeat Variant"/>
    <property type="match status" value="1"/>
</dbReference>
<dbReference type="HOGENOM" id="CLU_018084_6_1_1"/>
<dbReference type="EMBL" id="GG662478">
    <property type="protein sequence ID" value="EAR83119.1"/>
    <property type="molecule type" value="Genomic_DNA"/>
</dbReference>
<evidence type="ECO:0000313" key="9">
    <source>
        <dbReference type="EMBL" id="EAR83119.1"/>
    </source>
</evidence>
<dbReference type="InterPro" id="IPR016024">
    <property type="entry name" value="ARM-type_fold"/>
</dbReference>
<dbReference type="GO" id="GO:0006606">
    <property type="term" value="P:protein import into nucleus"/>
    <property type="evidence" value="ECO:0007669"/>
    <property type="project" value="InterPro"/>
</dbReference>
<accession>Q22CR9</accession>
<dbReference type="RefSeq" id="XP_001030782.1">
    <property type="nucleotide sequence ID" value="XM_001030782.3"/>
</dbReference>
<dbReference type="SMART" id="SM00185">
    <property type="entry name" value="ARM"/>
    <property type="match status" value="8"/>
</dbReference>
<keyword evidence="10" id="KW-1185">Reference proteome</keyword>
<feature type="region of interest" description="Disordered" evidence="7">
    <location>
        <begin position="42"/>
        <end position="63"/>
    </location>
</feature>
<protein>
    <recommendedName>
        <fullName evidence="5">Importin subunit alpha</fullName>
    </recommendedName>
</protein>
<sequence>MNIFSNVEHQNSQDKDNDAKEKARRMENHTVELREKKRLDILRKNRNIDKSNQGSEQSQQERGGLTHQYQALMSLEPEFRAKIEQIYKITFKFEQIGELVIALNSQDVLFQHHGCIGLRKLLSIEDSPPIQIAIDSNCVPRFIEFIKQSTYPVLQLEASWCLTNIASGTTHQTQSIIDKGAIPLFCKLLLSPFQDIAEQAIWAIGNISGDCSVYRDMILKCDGLKPLVNILLNTNDRKTIKHGSWALSNLCRGRPLPDYNLVQEAVKPLCKVLTQETDSEVLTDSSWAISYLSDGDEDRIQRIIDTGVIPTLIRLINHQYLSVLIPCLRTLGNVCTGTDEQTEEVLKYNALPEIFKLVKHQKKAVRREACWVLSNIAAGNERQISQIVNQPQYVQWLFECMIQDSDEIAREATWVISNCTSQANPQDIRKLVEMNVLKIYTDILKSTKDVKTIAVILESLKHILECGKNNFMQGNDNPFCIQLEQFGALDFIEELQRHPDDDVYRRSLAILENYFDLEDEQVIRPE</sequence>
<dbReference type="InterPro" id="IPR032413">
    <property type="entry name" value="Arm_3"/>
</dbReference>
<dbReference type="InterPro" id="IPR002652">
    <property type="entry name" value="Importin-a_IBB"/>
</dbReference>
<dbReference type="SMR" id="Q22CR9"/>
<dbReference type="OMA" id="EMIQMLY"/>
<dbReference type="InParanoid" id="Q22CR9"/>
<gene>
    <name evidence="9" type="ORF">TTHERM_01016220</name>
</gene>
<dbReference type="GO" id="GO:0061608">
    <property type="term" value="F:nuclear import signal receptor activity"/>
    <property type="evidence" value="ECO:0007669"/>
    <property type="project" value="InterPro"/>
</dbReference>
<dbReference type="InterPro" id="IPR024931">
    <property type="entry name" value="Importin_alpha"/>
</dbReference>
<dbReference type="STRING" id="312017.Q22CR9"/>
<dbReference type="PROSITE" id="PS51214">
    <property type="entry name" value="IBB"/>
    <property type="match status" value="1"/>
</dbReference>
<feature type="region of interest" description="Disordered" evidence="7">
    <location>
        <begin position="1"/>
        <end position="30"/>
    </location>
</feature>
<reference evidence="10" key="1">
    <citation type="journal article" date="2006" name="PLoS Biol.">
        <title>Macronuclear genome sequence of the ciliate Tetrahymena thermophila, a model eukaryote.</title>
        <authorList>
            <person name="Eisen J.A."/>
            <person name="Coyne R.S."/>
            <person name="Wu M."/>
            <person name="Wu D."/>
            <person name="Thiagarajan M."/>
            <person name="Wortman J.R."/>
            <person name="Badger J.H."/>
            <person name="Ren Q."/>
            <person name="Amedeo P."/>
            <person name="Jones K.M."/>
            <person name="Tallon L.J."/>
            <person name="Delcher A.L."/>
            <person name="Salzberg S.L."/>
            <person name="Silva J.C."/>
            <person name="Haas B.J."/>
            <person name="Majoros W.H."/>
            <person name="Farzad M."/>
            <person name="Carlton J.M."/>
            <person name="Smith R.K. Jr."/>
            <person name="Garg J."/>
            <person name="Pearlman R.E."/>
            <person name="Karrer K.M."/>
            <person name="Sun L."/>
            <person name="Manning G."/>
            <person name="Elde N.C."/>
            <person name="Turkewitz A.P."/>
            <person name="Asai D.J."/>
            <person name="Wilkes D.E."/>
            <person name="Wang Y."/>
            <person name="Cai H."/>
            <person name="Collins K."/>
            <person name="Stewart B.A."/>
            <person name="Lee S.R."/>
            <person name="Wilamowska K."/>
            <person name="Weinberg Z."/>
            <person name="Ruzzo W.L."/>
            <person name="Wloga D."/>
            <person name="Gaertig J."/>
            <person name="Frankel J."/>
            <person name="Tsao C.-C."/>
            <person name="Gorovsky M.A."/>
            <person name="Keeling P.J."/>
            <person name="Waller R.F."/>
            <person name="Patron N.J."/>
            <person name="Cherry J.M."/>
            <person name="Stover N.A."/>
            <person name="Krieger C.J."/>
            <person name="del Toro C."/>
            <person name="Ryder H.F."/>
            <person name="Williamson S.C."/>
            <person name="Barbeau R.A."/>
            <person name="Hamilton E.P."/>
            <person name="Orias E."/>
        </authorList>
    </citation>
    <scope>NUCLEOTIDE SEQUENCE [LARGE SCALE GENOMIC DNA]</scope>
    <source>
        <strain evidence="10">SB210</strain>
    </source>
</reference>
<dbReference type="GeneID" id="7833201"/>
<evidence type="ECO:0000259" key="8">
    <source>
        <dbReference type="PROSITE" id="PS51214"/>
    </source>
</evidence>
<evidence type="ECO:0000256" key="7">
    <source>
        <dbReference type="SAM" id="MobiDB-lite"/>
    </source>
</evidence>
<dbReference type="Proteomes" id="UP000009168">
    <property type="component" value="Unassembled WGS sequence"/>
</dbReference>
<dbReference type="GO" id="GO:0005737">
    <property type="term" value="C:cytoplasm"/>
    <property type="evidence" value="ECO:0007669"/>
    <property type="project" value="InterPro"/>
</dbReference>
<evidence type="ECO:0000256" key="2">
    <source>
        <dbReference type="ARBA" id="ARBA00022448"/>
    </source>
</evidence>
<evidence type="ECO:0000256" key="1">
    <source>
        <dbReference type="ARBA" id="ARBA00010394"/>
    </source>
</evidence>
<keyword evidence="4 5" id="KW-0653">Protein transport</keyword>
<feature type="compositionally biased region" description="Polar residues" evidence="7">
    <location>
        <begin position="1"/>
        <end position="10"/>
    </location>
</feature>
<dbReference type="PIRSF" id="PIRSF005673">
    <property type="entry name" value="Importin_alpha"/>
    <property type="match status" value="1"/>
</dbReference>
<dbReference type="AlphaFoldDB" id="Q22CR9"/>
<name>Q22CR9_TETTS</name>
<proteinExistence type="inferred from homology"/>
<evidence type="ECO:0000256" key="6">
    <source>
        <dbReference type="PROSITE-ProRule" id="PRU00259"/>
    </source>
</evidence>
<evidence type="ECO:0000256" key="4">
    <source>
        <dbReference type="ARBA" id="ARBA00022927"/>
    </source>
</evidence>
<feature type="compositionally biased region" description="Low complexity" evidence="7">
    <location>
        <begin position="53"/>
        <end position="63"/>
    </location>
</feature>
<evidence type="ECO:0000256" key="3">
    <source>
        <dbReference type="ARBA" id="ARBA00022737"/>
    </source>
</evidence>
<dbReference type="KEGG" id="tet:TTHERM_01016220"/>
<evidence type="ECO:0000256" key="5">
    <source>
        <dbReference type="PIRNR" id="PIRNR005673"/>
    </source>
</evidence>
<feature type="repeat" description="ARM" evidence="6">
    <location>
        <begin position="180"/>
        <end position="208"/>
    </location>
</feature>
<dbReference type="OrthoDB" id="428811at2759"/>
<organism evidence="9 10">
    <name type="scientific">Tetrahymena thermophila (strain SB210)</name>
    <dbReference type="NCBI Taxonomy" id="312017"/>
    <lineage>
        <taxon>Eukaryota</taxon>
        <taxon>Sar</taxon>
        <taxon>Alveolata</taxon>
        <taxon>Ciliophora</taxon>
        <taxon>Intramacronucleata</taxon>
        <taxon>Oligohymenophorea</taxon>
        <taxon>Hymenostomatida</taxon>
        <taxon>Tetrahymenina</taxon>
        <taxon>Tetrahymenidae</taxon>
        <taxon>Tetrahymena</taxon>
    </lineage>
</organism>
<dbReference type="PANTHER" id="PTHR23316">
    <property type="entry name" value="IMPORTIN ALPHA"/>
    <property type="match status" value="1"/>
</dbReference>
<dbReference type="PROSITE" id="PS50176">
    <property type="entry name" value="ARM_REPEAT"/>
    <property type="match status" value="1"/>
</dbReference>